<name>A0A4D4ME73_STRAX</name>
<reference evidence="1 2" key="1">
    <citation type="submission" date="2019-04" db="EMBL/GenBank/DDBJ databases">
        <title>Draft genome sequences of Streptomyces avermitilis NBRC 14893.</title>
        <authorList>
            <person name="Komaki H."/>
            <person name="Tamura T."/>
            <person name="Hosoyama A."/>
        </authorList>
    </citation>
    <scope>NUCLEOTIDE SEQUENCE [LARGE SCALE GENOMIC DNA]</scope>
    <source>
        <strain evidence="1 2">NBRC 14893</strain>
    </source>
</reference>
<dbReference type="EMBL" id="BJHX01000004">
    <property type="protein sequence ID" value="GDY70272.1"/>
    <property type="molecule type" value="Genomic_DNA"/>
</dbReference>
<organism evidence="1 2">
    <name type="scientific">Streptomyces avermitilis</name>
    <dbReference type="NCBI Taxonomy" id="33903"/>
    <lineage>
        <taxon>Bacteria</taxon>
        <taxon>Bacillati</taxon>
        <taxon>Actinomycetota</taxon>
        <taxon>Actinomycetes</taxon>
        <taxon>Kitasatosporales</taxon>
        <taxon>Streptomycetaceae</taxon>
        <taxon>Streptomyces</taxon>
    </lineage>
</organism>
<protein>
    <submittedName>
        <fullName evidence="1">Uncharacterized protein</fullName>
    </submittedName>
</protein>
<sequence>MEPGGAKELRSGEPGGAYLGVSGGGVAERVKELAQQVFGEEGAAVVDVVAGSQAGQVGVTVCVGQMGKACGVAGHVDAAAADGVGGGVRAVCAVRPGRRRGDGGRGCAHGVVAPLSCAGSWSCSGRTHGWPGQFLPEYYTRSRTSASWNAALAVGVCADGPPSVVITRRSS</sequence>
<comment type="caution">
    <text evidence="1">The sequence shown here is derived from an EMBL/GenBank/DDBJ whole genome shotgun (WGS) entry which is preliminary data.</text>
</comment>
<dbReference type="Proteomes" id="UP000302139">
    <property type="component" value="Unassembled WGS sequence"/>
</dbReference>
<evidence type="ECO:0000313" key="1">
    <source>
        <dbReference type="EMBL" id="GDY70272.1"/>
    </source>
</evidence>
<evidence type="ECO:0000313" key="2">
    <source>
        <dbReference type="Proteomes" id="UP000302139"/>
    </source>
</evidence>
<proteinExistence type="predicted"/>
<accession>A0A4D4ME73</accession>
<gene>
    <name evidence="1" type="ORF">SAV14893_096650</name>
</gene>
<dbReference type="AlphaFoldDB" id="A0A4D4ME73"/>